<feature type="compositionally biased region" description="Polar residues" evidence="2">
    <location>
        <begin position="17"/>
        <end position="27"/>
    </location>
</feature>
<evidence type="ECO:0000313" key="5">
    <source>
        <dbReference type="Proteomes" id="UP001321749"/>
    </source>
</evidence>
<dbReference type="Proteomes" id="UP001321749">
    <property type="component" value="Unassembled WGS sequence"/>
</dbReference>
<dbReference type="InterPro" id="IPR011990">
    <property type="entry name" value="TPR-like_helical_dom_sf"/>
</dbReference>
<feature type="domain" description="Nephrocystin 3-like N-terminal" evidence="3">
    <location>
        <begin position="356"/>
        <end position="526"/>
    </location>
</feature>
<evidence type="ECO:0000256" key="1">
    <source>
        <dbReference type="ARBA" id="ARBA00022737"/>
    </source>
</evidence>
<keyword evidence="5" id="KW-1185">Reference proteome</keyword>
<evidence type="ECO:0000259" key="3">
    <source>
        <dbReference type="Pfam" id="PF24883"/>
    </source>
</evidence>
<reference evidence="4" key="1">
    <citation type="journal article" date="2023" name="Mol. Phylogenet. Evol.">
        <title>Genome-scale phylogeny and comparative genomics of the fungal order Sordariales.</title>
        <authorList>
            <person name="Hensen N."/>
            <person name="Bonometti L."/>
            <person name="Westerberg I."/>
            <person name="Brannstrom I.O."/>
            <person name="Guillou S."/>
            <person name="Cros-Aarteil S."/>
            <person name="Calhoun S."/>
            <person name="Haridas S."/>
            <person name="Kuo A."/>
            <person name="Mondo S."/>
            <person name="Pangilinan J."/>
            <person name="Riley R."/>
            <person name="LaButti K."/>
            <person name="Andreopoulos B."/>
            <person name="Lipzen A."/>
            <person name="Chen C."/>
            <person name="Yan M."/>
            <person name="Daum C."/>
            <person name="Ng V."/>
            <person name="Clum A."/>
            <person name="Steindorff A."/>
            <person name="Ohm R.A."/>
            <person name="Martin F."/>
            <person name="Silar P."/>
            <person name="Natvig D.O."/>
            <person name="Lalanne C."/>
            <person name="Gautier V."/>
            <person name="Ament-Velasquez S.L."/>
            <person name="Kruys A."/>
            <person name="Hutchinson M.I."/>
            <person name="Powell A.J."/>
            <person name="Barry K."/>
            <person name="Miller A.N."/>
            <person name="Grigoriev I.V."/>
            <person name="Debuchy R."/>
            <person name="Gladieux P."/>
            <person name="Hiltunen Thoren M."/>
            <person name="Johannesson H."/>
        </authorList>
    </citation>
    <scope>NUCLEOTIDE SEQUENCE</scope>
    <source>
        <strain evidence="4">PSN324</strain>
    </source>
</reference>
<feature type="region of interest" description="Disordered" evidence="2">
    <location>
        <begin position="2127"/>
        <end position="2146"/>
    </location>
</feature>
<protein>
    <recommendedName>
        <fullName evidence="3">Nephrocystin 3-like N-terminal domain-containing protein</fullName>
    </recommendedName>
</protein>
<keyword evidence="1" id="KW-0677">Repeat</keyword>
<dbReference type="PANTHER" id="PTHR10039">
    <property type="entry name" value="AMELOGENIN"/>
    <property type="match status" value="1"/>
</dbReference>
<dbReference type="InterPro" id="IPR027417">
    <property type="entry name" value="P-loop_NTPase"/>
</dbReference>
<evidence type="ECO:0000313" key="4">
    <source>
        <dbReference type="EMBL" id="KAK4465216.1"/>
    </source>
</evidence>
<proteinExistence type="predicted"/>
<sequence>MFGLRKTFANRRLQKRASASSIFSDTTPGEEVRDTSSRTAMDTIRAGHQESSANGFAGKGHARKLSDMTISTAVAKTNTTSIKEKDEDSVASNSDDALSTYSAIQHSPIASETLHVSRVFDVSRDVRNHVCKLGDYNETFFKTVDLESYLEYISEERLIHMPRRGSDWDRVLRSAQFFGLQLWRLGANVARYCPEAEVASITALGTTQILLETGPNQAQALVPTFQALYELALLVSHVSQIHEVFRASREVKESVAHLYCDLVALVGRISALYREKISSLGPNKSVVIDFEESFGAAMSEIYRRRDSITAQMWALKLGPSRGGLTLKAVRTRLQNDRSAQGAFYDQVSETVKRTEGSCEWFKSPLVEFFRGDEKALTITGEAGSGKTVLAGWIKERLQRPLDHRQYVTLTYSFPYDYPARCTVLAFLKSILYQLLERNVGDAALFRKLASAFEGYDKHHTASKLEVSLWEALESGLRSFDDRQTDLAIIVDGLAEVSDSQTPPELHKKLRDLATKFKSVRVITLSRAISHLSSGCSHFTITSQDLHRDIKAYFNKSFSKFACFSQLSSEAKDKVTHDLTHKAKASFLWAYFAVRLLSKDASTMSPDAFVNAAQAINGGIEDVLKVVVSKLSLKHESLQTLLSFILAADRPLAVNELGELLRLNLKSRQFGSDVNVVAHINSTCGDIVVVERGTVHFKSKSVRSYLQTLMGNTLPSPQDAHRTLTLALLLYAKLTLPTVSTPSFDLLDDGDVEQYFNAHGLLTYAVTKWQVHLRASSFYTDKGELTLPKDFNEVFPVSCHFGLLERSGFHGVHGIDHCKHQEFSLKVQEACFGEKHVVVLQTLIILGNLHAASETLVAAEFFYRAASLGKIVLSLHNAVVTTCTHYFLQYTETITITKRTRIVNYREEMILLMIEICKGTHGAHSDHVIKWYHVLAKLYIDIKEDFRATEIYKILRRIIEIRFGKGSSQAREISEHLGGLEIVLNGDTKVEDVKEYADFFFDAGDVFPAWDGQRISILLKLALFYESQKQWFYAEKVYITLWRYVSEMCRLKATIELHITKINIAIAYCRFLERIDRKKEACNILICLWVEYEHHTCEDKRLIVLLREIGVLFKSLGLLNVSIDVFVKVWGWFKSKGKVTDDDAAKTTILITEVVEEITETIKETKTTTTTTTEVTETITREIFVTHYERCKKSKVDAAFFNSCMALINLYIKLGNYGQAEIIIKQSLEITWKAILTGDVTVKLSEHFISECIVLATRLAICYREQHYFEKAEAIYLRIFRSCLISLHIEDVRIREAFAVLVHFYEEHHRHEKVIELYIEILEKFRKELGHSHRLTIKFLYELAGHCQLIGRREQAIRYYLEIVEVLNKGRKHCHHDAFEAAIILVRYYHERSQWRELQHICGVLWETFVHCHHEITFTEEIVQLIYEKYIYVLEFHAKVEWSVLYEVSVQYRETVTVVFGADASIVILAMIALAGICGKHEKHHHEAVDIYEEVITRTKTTKTTTTTVTETTITTVKKRLSKIYVTIITSGSGATTTTIDRAIELCLEAYVHLKVEFGCWHEKTLLKLKDIVILYQKLGKESHTKIVELIQLAFVDISFATCSSIELYHAAMHLAKIYVMAGMVKHGLRLVHQWRHLIIFGHDFESNLDVVVKLDKKISKVALVFLVSFEHCLVDKAVLSYSELMAVTLLEISLYEQYKRAIETEARIETVLEYGAKLRAFWVEQKQEQMLLILDQRLYQAFKTKYAGYICTQDEYTRLFYLAVLGGLGRDLTKIDFPALVCQTGNSKVQTLLEAGEFKKAFEVARCAFHFAHKQHFYSDLTRVHYAYKLAGLVAGIDVPRPGDAKLWDEYLKLSKEITNEALAIFRANKIDFVRLRFKDLSGIVRLLGSQHNYVELEALLLKLWQSREVQKNWSAVRVLSIGRLMVHAHVAANHIPAAIDLCETMCYNLRRSRGVLDPVTVEMFQMLAALYTSDDRIDRCMGVHEQILREIEAALRDEEEWGSRAKLYSGNGNGNGTVVKGGQIICGLAPQPQLQPEVLAKTASSQLELLKRAYARNGGWTKPEQQYVSLYSRLESRLGKAGLHAPAPDTWAKSTAANKDKPDDMIGRYVGPQENEWRLAGDDDVEEDEGHVHGHGWKESVKGNGAVVKHGNGGLAVDKRRSNFKWGVDYIRVASQEWLVV</sequence>
<evidence type="ECO:0000256" key="2">
    <source>
        <dbReference type="SAM" id="MobiDB-lite"/>
    </source>
</evidence>
<dbReference type="Gene3D" id="3.40.50.300">
    <property type="entry name" value="P-loop containing nucleotide triphosphate hydrolases"/>
    <property type="match status" value="1"/>
</dbReference>
<accession>A0AAV9I1K6</accession>
<feature type="compositionally biased region" description="Basic and acidic residues" evidence="2">
    <location>
        <begin position="2131"/>
        <end position="2142"/>
    </location>
</feature>
<name>A0AAV9I1K6_9PEZI</name>
<dbReference type="EMBL" id="MU864941">
    <property type="protein sequence ID" value="KAK4465216.1"/>
    <property type="molecule type" value="Genomic_DNA"/>
</dbReference>
<dbReference type="Gene3D" id="1.25.40.10">
    <property type="entry name" value="Tetratricopeptide repeat domain"/>
    <property type="match status" value="1"/>
</dbReference>
<feature type="region of interest" description="Disordered" evidence="2">
    <location>
        <begin position="15"/>
        <end position="37"/>
    </location>
</feature>
<gene>
    <name evidence="4" type="ORF">QBC42DRAFT_169359</name>
</gene>
<dbReference type="InterPro" id="IPR056884">
    <property type="entry name" value="NPHP3-like_N"/>
</dbReference>
<reference evidence="4" key="2">
    <citation type="submission" date="2023-06" db="EMBL/GenBank/DDBJ databases">
        <authorList>
            <consortium name="Lawrence Berkeley National Laboratory"/>
            <person name="Mondo S.J."/>
            <person name="Hensen N."/>
            <person name="Bonometti L."/>
            <person name="Westerberg I."/>
            <person name="Brannstrom I.O."/>
            <person name="Guillou S."/>
            <person name="Cros-Aarteil S."/>
            <person name="Calhoun S."/>
            <person name="Haridas S."/>
            <person name="Kuo A."/>
            <person name="Pangilinan J."/>
            <person name="Riley R."/>
            <person name="Labutti K."/>
            <person name="Andreopoulos B."/>
            <person name="Lipzen A."/>
            <person name="Chen C."/>
            <person name="Yanf M."/>
            <person name="Daum C."/>
            <person name="Ng V."/>
            <person name="Clum A."/>
            <person name="Steindorff A."/>
            <person name="Ohm R."/>
            <person name="Martin F."/>
            <person name="Silar P."/>
            <person name="Natvig D."/>
            <person name="Lalanne C."/>
            <person name="Gautier V."/>
            <person name="Ament-Velasquez S.L."/>
            <person name="Kruys A."/>
            <person name="Hutchinson M.I."/>
            <person name="Powell A.J."/>
            <person name="Barry K."/>
            <person name="Miller A.N."/>
            <person name="Grigoriev I.V."/>
            <person name="Debuchy R."/>
            <person name="Gladieux P."/>
            <person name="Thoren M.H."/>
            <person name="Johannesson H."/>
        </authorList>
    </citation>
    <scope>NUCLEOTIDE SEQUENCE</scope>
    <source>
        <strain evidence="4">PSN324</strain>
    </source>
</reference>
<dbReference type="PANTHER" id="PTHR10039:SF9">
    <property type="entry name" value="NACHT DOMAIN PROTEIN (AFU_ORTHOLOGUE AFUA_2G01760)"/>
    <property type="match status" value="1"/>
</dbReference>
<dbReference type="Pfam" id="PF24883">
    <property type="entry name" value="NPHP3_N"/>
    <property type="match status" value="1"/>
</dbReference>
<dbReference type="SUPFAM" id="SSF48452">
    <property type="entry name" value="TPR-like"/>
    <property type="match status" value="1"/>
</dbReference>
<organism evidence="4 5">
    <name type="scientific">Cladorrhinum samala</name>
    <dbReference type="NCBI Taxonomy" id="585594"/>
    <lineage>
        <taxon>Eukaryota</taxon>
        <taxon>Fungi</taxon>
        <taxon>Dikarya</taxon>
        <taxon>Ascomycota</taxon>
        <taxon>Pezizomycotina</taxon>
        <taxon>Sordariomycetes</taxon>
        <taxon>Sordariomycetidae</taxon>
        <taxon>Sordariales</taxon>
        <taxon>Podosporaceae</taxon>
        <taxon>Cladorrhinum</taxon>
    </lineage>
</organism>
<comment type="caution">
    <text evidence="4">The sequence shown here is derived from an EMBL/GenBank/DDBJ whole genome shotgun (WGS) entry which is preliminary data.</text>
</comment>